<proteinExistence type="predicted"/>
<protein>
    <recommendedName>
        <fullName evidence="3">3'-5' exonuclease domain-containing protein</fullName>
    </recommendedName>
</protein>
<dbReference type="GO" id="GO:0003676">
    <property type="term" value="F:nucleic acid binding"/>
    <property type="evidence" value="ECO:0007669"/>
    <property type="project" value="InterPro"/>
</dbReference>
<dbReference type="GO" id="GO:0006139">
    <property type="term" value="P:nucleobase-containing compound metabolic process"/>
    <property type="evidence" value="ECO:0007669"/>
    <property type="project" value="InterPro"/>
</dbReference>
<gene>
    <name evidence="4" type="ORF">PGLA2088_LOCUS46466</name>
</gene>
<organism evidence="4 5">
    <name type="scientific">Polarella glacialis</name>
    <name type="common">Dinoflagellate</name>
    <dbReference type="NCBI Taxonomy" id="89957"/>
    <lineage>
        <taxon>Eukaryota</taxon>
        <taxon>Sar</taxon>
        <taxon>Alveolata</taxon>
        <taxon>Dinophyceae</taxon>
        <taxon>Suessiales</taxon>
        <taxon>Suessiaceae</taxon>
        <taxon>Polarella</taxon>
    </lineage>
</organism>
<dbReference type="InterPro" id="IPR012337">
    <property type="entry name" value="RNaseH-like_sf"/>
</dbReference>
<dbReference type="PANTHER" id="PTHR13620">
    <property type="entry name" value="3-5 EXONUCLEASE"/>
    <property type="match status" value="1"/>
</dbReference>
<dbReference type="EMBL" id="CAJNNW010036189">
    <property type="protein sequence ID" value="CAE8732605.1"/>
    <property type="molecule type" value="Genomic_DNA"/>
</dbReference>
<keyword evidence="2" id="KW-0378">Hydrolase</keyword>
<feature type="domain" description="3'-5' exonuclease" evidence="3">
    <location>
        <begin position="3"/>
        <end position="165"/>
    </location>
</feature>
<feature type="non-terminal residue" evidence="4">
    <location>
        <position position="1"/>
    </location>
</feature>
<dbReference type="GO" id="GO:0008408">
    <property type="term" value="F:3'-5' exonuclease activity"/>
    <property type="evidence" value="ECO:0007669"/>
    <property type="project" value="InterPro"/>
</dbReference>
<dbReference type="InterPro" id="IPR051132">
    <property type="entry name" value="3-5_Exonuclease_domain"/>
</dbReference>
<evidence type="ECO:0000256" key="2">
    <source>
        <dbReference type="ARBA" id="ARBA00022801"/>
    </source>
</evidence>
<dbReference type="Proteomes" id="UP000626109">
    <property type="component" value="Unassembled WGS sequence"/>
</dbReference>
<dbReference type="InterPro" id="IPR036397">
    <property type="entry name" value="RNaseH_sf"/>
</dbReference>
<dbReference type="PANTHER" id="PTHR13620:SF104">
    <property type="entry name" value="EXONUCLEASE 3'-5' DOMAIN-CONTAINING PROTEIN 2"/>
    <property type="match status" value="1"/>
</dbReference>
<evidence type="ECO:0000313" key="5">
    <source>
        <dbReference type="Proteomes" id="UP000626109"/>
    </source>
</evidence>
<sequence length="243" mass="26948">ESEAAHFLRGWSGVSDFGLDLEWKPTFQAGEAPSRSALLQISSGPWVLIFDLFARRRMRSPMPDCLWKFLTNESHTFYGMGLVEDLARLAFEFDTICHGVDFARRAWPEIVLGGGLGGLGNRVLGTTVQQSKKVTMSNWQLRPLSQVQLTYLAEDAYLSWAVADHFLIERKAPVCAEWPLTMAELYAGGRKFLEHGLAVPKPAYDWTAARLEHEEAAKAKAAQRISKAAAWAVSEAQGRGGPP</sequence>
<accession>A0A813LJB0</accession>
<keyword evidence="1" id="KW-0540">Nuclease</keyword>
<comment type="caution">
    <text evidence="4">The sequence shown here is derived from an EMBL/GenBank/DDBJ whole genome shotgun (WGS) entry which is preliminary data.</text>
</comment>
<dbReference type="Pfam" id="PF01612">
    <property type="entry name" value="DNA_pol_A_exo1"/>
    <property type="match status" value="1"/>
</dbReference>
<dbReference type="Gene3D" id="3.30.420.10">
    <property type="entry name" value="Ribonuclease H-like superfamily/Ribonuclease H"/>
    <property type="match status" value="1"/>
</dbReference>
<dbReference type="SUPFAM" id="SSF53098">
    <property type="entry name" value="Ribonuclease H-like"/>
    <property type="match status" value="1"/>
</dbReference>
<reference evidence="4" key="1">
    <citation type="submission" date="2021-02" db="EMBL/GenBank/DDBJ databases">
        <authorList>
            <person name="Dougan E. K."/>
            <person name="Rhodes N."/>
            <person name="Thang M."/>
            <person name="Chan C."/>
        </authorList>
    </citation>
    <scope>NUCLEOTIDE SEQUENCE</scope>
</reference>
<dbReference type="AlphaFoldDB" id="A0A813LJB0"/>
<evidence type="ECO:0000259" key="3">
    <source>
        <dbReference type="Pfam" id="PF01612"/>
    </source>
</evidence>
<evidence type="ECO:0000256" key="1">
    <source>
        <dbReference type="ARBA" id="ARBA00022722"/>
    </source>
</evidence>
<evidence type="ECO:0000313" key="4">
    <source>
        <dbReference type="EMBL" id="CAE8732605.1"/>
    </source>
</evidence>
<name>A0A813LJB0_POLGL</name>
<dbReference type="InterPro" id="IPR002562">
    <property type="entry name" value="3'-5'_exonuclease_dom"/>
</dbReference>
<dbReference type="GO" id="GO:0005737">
    <property type="term" value="C:cytoplasm"/>
    <property type="evidence" value="ECO:0007669"/>
    <property type="project" value="TreeGrafter"/>
</dbReference>
<dbReference type="GO" id="GO:0005634">
    <property type="term" value="C:nucleus"/>
    <property type="evidence" value="ECO:0007669"/>
    <property type="project" value="TreeGrafter"/>
</dbReference>